<proteinExistence type="predicted"/>
<keyword evidence="2" id="KW-1185">Reference proteome</keyword>
<reference evidence="1 2" key="1">
    <citation type="submission" date="2016-12" db="EMBL/GenBank/DDBJ databases">
        <title>Domibacillus antri genome sequencing.</title>
        <authorList>
            <person name="Verma A."/>
            <person name="Krishnamurthi S."/>
        </authorList>
    </citation>
    <scope>NUCLEOTIDE SEQUENCE [LARGE SCALE GENOMIC DNA]</scope>
    <source>
        <strain evidence="1 2">XD80</strain>
    </source>
</reference>
<comment type="caution">
    <text evidence="1">The sequence shown here is derived from an EMBL/GenBank/DDBJ whole genome shotgun (WGS) entry which is preliminary data.</text>
</comment>
<dbReference type="InterPro" id="IPR029035">
    <property type="entry name" value="DHS-like_NAD/FAD-binding_dom"/>
</dbReference>
<dbReference type="EMBL" id="MSDU01000054">
    <property type="protein sequence ID" value="OLN21335.1"/>
    <property type="molecule type" value="Genomic_DNA"/>
</dbReference>
<dbReference type="OrthoDB" id="5521101at2"/>
<dbReference type="SUPFAM" id="SSF52467">
    <property type="entry name" value="DHS-like NAD/FAD-binding domain"/>
    <property type="match status" value="1"/>
</dbReference>
<evidence type="ECO:0000313" key="2">
    <source>
        <dbReference type="Proteomes" id="UP000185568"/>
    </source>
</evidence>
<organism evidence="1 2">
    <name type="scientific">Domibacillus antri</name>
    <dbReference type="NCBI Taxonomy" id="1714264"/>
    <lineage>
        <taxon>Bacteria</taxon>
        <taxon>Bacillati</taxon>
        <taxon>Bacillota</taxon>
        <taxon>Bacilli</taxon>
        <taxon>Bacillales</taxon>
        <taxon>Bacillaceae</taxon>
        <taxon>Domibacillus</taxon>
    </lineage>
</organism>
<dbReference type="Proteomes" id="UP000185568">
    <property type="component" value="Unassembled WGS sequence"/>
</dbReference>
<gene>
    <name evidence="1" type="ORF">BTO30_15605</name>
</gene>
<name>A0A1Q8Q1Z5_9BACI</name>
<protein>
    <submittedName>
        <fullName evidence="1">SIR2 family protein</fullName>
    </submittedName>
</protein>
<dbReference type="Pfam" id="PF13289">
    <property type="entry name" value="SIR2_2"/>
    <property type="match status" value="1"/>
</dbReference>
<accession>A0A1Q8Q1Z5</accession>
<evidence type="ECO:0000313" key="1">
    <source>
        <dbReference type="EMBL" id="OLN21335.1"/>
    </source>
</evidence>
<dbReference type="RefSeq" id="WP_075399622.1">
    <property type="nucleotide sequence ID" value="NZ_MSDU01000054.1"/>
</dbReference>
<dbReference type="AlphaFoldDB" id="A0A1Q8Q1Z5"/>
<sequence length="282" mass="32555">MTIQWPRHLVTEIGERRCIFFLGSGVSANAKNTDGIKPKTWEAFLESALTLVHDEGEQEFIKKLIKESNYLLALQCIQDHSDNGDYKLFMDKEFLEPRFEPTSIHENIVSIDPKIVITTNFDVIYEKACNDEGHTTVHYYDTNLIETLRSNQRLTIKAHGSVNNKNKMIFTKRKYAEAKRDYAEFYRILEALFITNTIIFVGCGLNDPDINLLLENISPITGDSLSHYVLTLDGVNPNLINDWKESYNINTLTYGPKHEDLAEDIENLKKLVDEYRFDKKLP</sequence>
<dbReference type="STRING" id="1714264.BTO30_15605"/>